<accession>A0ABZ2NN86</accession>
<name>A0ABZ2NN86_9BACI</name>
<dbReference type="EMBL" id="CP147407">
    <property type="protein sequence ID" value="WXB98632.1"/>
    <property type="molecule type" value="Genomic_DNA"/>
</dbReference>
<dbReference type="InterPro" id="IPR025953">
    <property type="entry name" value="YlbD_coat"/>
</dbReference>
<gene>
    <name evidence="2" type="ORF">WCV65_09200</name>
</gene>
<evidence type="ECO:0000256" key="1">
    <source>
        <dbReference type="SAM" id="MobiDB-lite"/>
    </source>
</evidence>
<keyword evidence="3" id="KW-1185">Reference proteome</keyword>
<sequence>MATKKLHPKVEEFKEFVRKHPKMIEEAKKGTKTWQEYYENWYLLGENDAYWNDYKDATQEEKETDEEKGFVTQLFSAVKKMDANEMNISLSKMSNAVSTVQNLLETLGVAKGSGSSSSSGGSRPFSFRKD</sequence>
<feature type="region of interest" description="Disordered" evidence="1">
    <location>
        <begin position="110"/>
        <end position="130"/>
    </location>
</feature>
<dbReference type="Pfam" id="PF14071">
    <property type="entry name" value="YlbD_coat"/>
    <property type="match status" value="1"/>
</dbReference>
<reference evidence="2 3" key="1">
    <citation type="submission" date="2024-02" db="EMBL/GenBank/DDBJ databases">
        <title>Seven novel Bacillus-like species.</title>
        <authorList>
            <person name="Liu G."/>
        </authorList>
    </citation>
    <scope>NUCLEOTIDE SEQUENCE [LARGE SCALE GENOMIC DNA]</scope>
    <source>
        <strain evidence="2 3">FJAT-52054</strain>
    </source>
</reference>
<dbReference type="RefSeq" id="WP_338781765.1">
    <property type="nucleotide sequence ID" value="NZ_CP147407.1"/>
</dbReference>
<protein>
    <submittedName>
        <fullName evidence="2">YlbD family protein</fullName>
    </submittedName>
</protein>
<dbReference type="Proteomes" id="UP001377337">
    <property type="component" value="Chromosome"/>
</dbReference>
<evidence type="ECO:0000313" key="3">
    <source>
        <dbReference type="Proteomes" id="UP001377337"/>
    </source>
</evidence>
<proteinExistence type="predicted"/>
<feature type="compositionally biased region" description="Low complexity" evidence="1">
    <location>
        <begin position="112"/>
        <end position="122"/>
    </location>
</feature>
<organism evidence="2 3">
    <name type="scientific">Metabacillus sediminis</name>
    <dbReference type="NCBI Taxonomy" id="3117746"/>
    <lineage>
        <taxon>Bacteria</taxon>
        <taxon>Bacillati</taxon>
        <taxon>Bacillota</taxon>
        <taxon>Bacilli</taxon>
        <taxon>Bacillales</taxon>
        <taxon>Bacillaceae</taxon>
        <taxon>Metabacillus</taxon>
    </lineage>
</organism>
<evidence type="ECO:0000313" key="2">
    <source>
        <dbReference type="EMBL" id="WXB98632.1"/>
    </source>
</evidence>